<reference evidence="1 2" key="1">
    <citation type="submission" date="2015-08" db="EMBL/GenBank/DDBJ databases">
        <title>Next Generation Sequencing and Analysis of the Genome of Puccinia sorghi L Schw, the Causal Agent of Maize Common Rust.</title>
        <authorList>
            <person name="Rochi L."/>
            <person name="Burguener G."/>
            <person name="Darino M."/>
            <person name="Turjanski A."/>
            <person name="Kreff E."/>
            <person name="Dieguez M.J."/>
            <person name="Sacco F."/>
        </authorList>
    </citation>
    <scope>NUCLEOTIDE SEQUENCE [LARGE SCALE GENOMIC DNA]</scope>
    <source>
        <strain evidence="1 2">RO10H11247</strain>
    </source>
</reference>
<dbReference type="EMBL" id="LAVV01000189">
    <property type="protein sequence ID" value="KNZ64544.1"/>
    <property type="molecule type" value="Genomic_DNA"/>
</dbReference>
<accession>A0A0L6VV81</accession>
<evidence type="ECO:0000313" key="2">
    <source>
        <dbReference type="Proteomes" id="UP000037035"/>
    </source>
</evidence>
<name>A0A0L6VV81_9BASI</name>
<protein>
    <submittedName>
        <fullName evidence="1">Uncharacterized protein</fullName>
    </submittedName>
</protein>
<sequence length="70" mass="7800">MCVFRSQDHTQTLKGASPSDRYTRLGFSCQMSENISNAVFAYINTKNKACKILGGQKVKIDNAEARLSKK</sequence>
<evidence type="ECO:0000313" key="1">
    <source>
        <dbReference type="EMBL" id="KNZ64544.1"/>
    </source>
</evidence>
<comment type="caution">
    <text evidence="1">The sequence shown here is derived from an EMBL/GenBank/DDBJ whole genome shotgun (WGS) entry which is preliminary data.</text>
</comment>
<dbReference type="VEuPathDB" id="FungiDB:VP01_10170g1"/>
<dbReference type="AlphaFoldDB" id="A0A0L6VV81"/>
<keyword evidence="2" id="KW-1185">Reference proteome</keyword>
<dbReference type="Proteomes" id="UP000037035">
    <property type="component" value="Unassembled WGS sequence"/>
</dbReference>
<gene>
    <name evidence="1" type="ORF">VP01_10170g1</name>
</gene>
<proteinExistence type="predicted"/>
<organism evidence="1 2">
    <name type="scientific">Puccinia sorghi</name>
    <dbReference type="NCBI Taxonomy" id="27349"/>
    <lineage>
        <taxon>Eukaryota</taxon>
        <taxon>Fungi</taxon>
        <taxon>Dikarya</taxon>
        <taxon>Basidiomycota</taxon>
        <taxon>Pucciniomycotina</taxon>
        <taxon>Pucciniomycetes</taxon>
        <taxon>Pucciniales</taxon>
        <taxon>Pucciniaceae</taxon>
        <taxon>Puccinia</taxon>
    </lineage>
</organism>